<dbReference type="EMBL" id="BSDI01000010">
    <property type="protein sequence ID" value="GLH97327.1"/>
    <property type="molecule type" value="Genomic_DNA"/>
</dbReference>
<sequence length="91" mass="10034">MAARRYRIRAHDPRGAEIHTNREFAAVLDLDGRGAREAGAHLDDLAVILARADGARGEEIAGYYLAVHEVETGALICHWPAMIEGEPWTSR</sequence>
<gene>
    <name evidence="1" type="ORF">Pa4123_26020</name>
</gene>
<dbReference type="Proteomes" id="UP001144280">
    <property type="component" value="Unassembled WGS sequence"/>
</dbReference>
<evidence type="ECO:0000313" key="1">
    <source>
        <dbReference type="EMBL" id="GLH97327.1"/>
    </source>
</evidence>
<protein>
    <recommendedName>
        <fullName evidence="3">DUF4242 domain-containing protein</fullName>
    </recommendedName>
</protein>
<comment type="caution">
    <text evidence="1">The sequence shown here is derived from an EMBL/GenBank/DDBJ whole genome shotgun (WGS) entry which is preliminary data.</text>
</comment>
<organism evidence="1 2">
    <name type="scientific">Phytohabitans aurantiacus</name>
    <dbReference type="NCBI Taxonomy" id="3016789"/>
    <lineage>
        <taxon>Bacteria</taxon>
        <taxon>Bacillati</taxon>
        <taxon>Actinomycetota</taxon>
        <taxon>Actinomycetes</taxon>
        <taxon>Micromonosporales</taxon>
        <taxon>Micromonosporaceae</taxon>
    </lineage>
</organism>
<evidence type="ECO:0000313" key="2">
    <source>
        <dbReference type="Proteomes" id="UP001144280"/>
    </source>
</evidence>
<reference evidence="1" key="1">
    <citation type="submission" date="2022-12" db="EMBL/GenBank/DDBJ databases">
        <title>New Phytohabitans aurantiacus sp. RD004123 nov., an actinomycete isolated from soil.</title>
        <authorList>
            <person name="Triningsih D.W."/>
            <person name="Harunari E."/>
            <person name="Igarashi Y."/>
        </authorList>
    </citation>
    <scope>NUCLEOTIDE SEQUENCE</scope>
    <source>
        <strain evidence="1">RD004123</strain>
    </source>
</reference>
<evidence type="ECO:0008006" key="3">
    <source>
        <dbReference type="Google" id="ProtNLM"/>
    </source>
</evidence>
<proteinExistence type="predicted"/>
<dbReference type="RefSeq" id="WP_281895103.1">
    <property type="nucleotide sequence ID" value="NZ_BSDI01000010.1"/>
</dbReference>
<name>A0ABQ5QTJ2_9ACTN</name>
<accession>A0ABQ5QTJ2</accession>
<keyword evidence="2" id="KW-1185">Reference proteome</keyword>